<dbReference type="Proteomes" id="UP000215914">
    <property type="component" value="Unassembled WGS sequence"/>
</dbReference>
<dbReference type="AlphaFoldDB" id="A0A9K3GUU4"/>
<keyword evidence="2" id="KW-1185">Reference proteome</keyword>
<name>A0A9K3GUU4_HELAN</name>
<dbReference type="EMBL" id="MNCJ02000332">
    <property type="protein sequence ID" value="KAF5755169.1"/>
    <property type="molecule type" value="Genomic_DNA"/>
</dbReference>
<sequence>MHEIKSLRTFWMIRQVQTSLSMEEMPQEGVLKNKRRRLQLGVLARVGEYTATSWMTFHASWIHSTYSNNKGPKYEGAKKLEMSLEMP</sequence>
<comment type="caution">
    <text evidence="1">The sequence shown here is derived from an EMBL/GenBank/DDBJ whole genome shotgun (WGS) entry which is preliminary data.</text>
</comment>
<evidence type="ECO:0000313" key="2">
    <source>
        <dbReference type="Proteomes" id="UP000215914"/>
    </source>
</evidence>
<reference evidence="1" key="1">
    <citation type="journal article" date="2017" name="Nature">
        <title>The sunflower genome provides insights into oil metabolism, flowering and Asterid evolution.</title>
        <authorList>
            <person name="Badouin H."/>
            <person name="Gouzy J."/>
            <person name="Grassa C.J."/>
            <person name="Murat F."/>
            <person name="Staton S.E."/>
            <person name="Cottret L."/>
            <person name="Lelandais-Briere C."/>
            <person name="Owens G.L."/>
            <person name="Carrere S."/>
            <person name="Mayjonade B."/>
            <person name="Legrand L."/>
            <person name="Gill N."/>
            <person name="Kane N.C."/>
            <person name="Bowers J.E."/>
            <person name="Hubner S."/>
            <person name="Bellec A."/>
            <person name="Berard A."/>
            <person name="Berges H."/>
            <person name="Blanchet N."/>
            <person name="Boniface M.C."/>
            <person name="Brunel D."/>
            <person name="Catrice O."/>
            <person name="Chaidir N."/>
            <person name="Claudel C."/>
            <person name="Donnadieu C."/>
            <person name="Faraut T."/>
            <person name="Fievet G."/>
            <person name="Helmstetter N."/>
            <person name="King M."/>
            <person name="Knapp S.J."/>
            <person name="Lai Z."/>
            <person name="Le Paslier M.C."/>
            <person name="Lippi Y."/>
            <person name="Lorenzon L."/>
            <person name="Mandel J.R."/>
            <person name="Marage G."/>
            <person name="Marchand G."/>
            <person name="Marquand E."/>
            <person name="Bret-Mestries E."/>
            <person name="Morien E."/>
            <person name="Nambeesan S."/>
            <person name="Nguyen T."/>
            <person name="Pegot-Espagnet P."/>
            <person name="Pouilly N."/>
            <person name="Raftis F."/>
            <person name="Sallet E."/>
            <person name="Schiex T."/>
            <person name="Thomas J."/>
            <person name="Vandecasteele C."/>
            <person name="Vares D."/>
            <person name="Vear F."/>
            <person name="Vautrin S."/>
            <person name="Crespi M."/>
            <person name="Mangin B."/>
            <person name="Burke J.M."/>
            <person name="Salse J."/>
            <person name="Munos S."/>
            <person name="Vincourt P."/>
            <person name="Rieseberg L.H."/>
            <person name="Langlade N.B."/>
        </authorList>
    </citation>
    <scope>NUCLEOTIDE SEQUENCE</scope>
    <source>
        <tissue evidence="1">Leaves</tissue>
    </source>
</reference>
<dbReference type="Gramene" id="mRNA:HanXRQr2_Chr17g0799611">
    <property type="protein sequence ID" value="CDS:HanXRQr2_Chr17g0799611.1"/>
    <property type="gene ID" value="HanXRQr2_Chr17g0799611"/>
</dbReference>
<protein>
    <submittedName>
        <fullName evidence="1">Uncharacterized protein</fullName>
    </submittedName>
</protein>
<gene>
    <name evidence="1" type="ORF">HanXRQr2_Chr17g0799611</name>
</gene>
<evidence type="ECO:0000313" key="1">
    <source>
        <dbReference type="EMBL" id="KAF5755169.1"/>
    </source>
</evidence>
<reference evidence="1" key="2">
    <citation type="submission" date="2020-06" db="EMBL/GenBank/DDBJ databases">
        <title>Helianthus annuus Genome sequencing and assembly Release 2.</title>
        <authorList>
            <person name="Gouzy J."/>
            <person name="Langlade N."/>
            <person name="Munos S."/>
        </authorList>
    </citation>
    <scope>NUCLEOTIDE SEQUENCE</scope>
    <source>
        <tissue evidence="1">Leaves</tissue>
    </source>
</reference>
<organism evidence="1 2">
    <name type="scientific">Helianthus annuus</name>
    <name type="common">Common sunflower</name>
    <dbReference type="NCBI Taxonomy" id="4232"/>
    <lineage>
        <taxon>Eukaryota</taxon>
        <taxon>Viridiplantae</taxon>
        <taxon>Streptophyta</taxon>
        <taxon>Embryophyta</taxon>
        <taxon>Tracheophyta</taxon>
        <taxon>Spermatophyta</taxon>
        <taxon>Magnoliopsida</taxon>
        <taxon>eudicotyledons</taxon>
        <taxon>Gunneridae</taxon>
        <taxon>Pentapetalae</taxon>
        <taxon>asterids</taxon>
        <taxon>campanulids</taxon>
        <taxon>Asterales</taxon>
        <taxon>Asteraceae</taxon>
        <taxon>Asteroideae</taxon>
        <taxon>Heliantheae alliance</taxon>
        <taxon>Heliantheae</taxon>
        <taxon>Helianthus</taxon>
    </lineage>
</organism>
<accession>A0A9K3GUU4</accession>
<proteinExistence type="predicted"/>